<protein>
    <submittedName>
        <fullName evidence="1">Uncharacterized protein</fullName>
    </submittedName>
</protein>
<gene>
    <name evidence="1" type="ORF">FPZ43_02755</name>
</gene>
<name>A0A563UJ84_9SPHI</name>
<reference evidence="1 2" key="1">
    <citation type="submission" date="2019-07" db="EMBL/GenBank/DDBJ databases">
        <authorList>
            <person name="Kim J."/>
        </authorList>
    </citation>
    <scope>NUCLEOTIDE SEQUENCE [LARGE SCALE GENOMIC DNA]</scope>
    <source>
        <strain evidence="2">dk17</strain>
    </source>
</reference>
<accession>A0A563UJ84</accession>
<proteinExistence type="predicted"/>
<organism evidence="1 2">
    <name type="scientific">Mucilaginibacter pallidiroseus</name>
    <dbReference type="NCBI Taxonomy" id="2599295"/>
    <lineage>
        <taxon>Bacteria</taxon>
        <taxon>Pseudomonadati</taxon>
        <taxon>Bacteroidota</taxon>
        <taxon>Sphingobacteriia</taxon>
        <taxon>Sphingobacteriales</taxon>
        <taxon>Sphingobacteriaceae</taxon>
        <taxon>Mucilaginibacter</taxon>
    </lineage>
</organism>
<dbReference type="EMBL" id="VOEJ01000001">
    <property type="protein sequence ID" value="TWR31415.1"/>
    <property type="molecule type" value="Genomic_DNA"/>
</dbReference>
<dbReference type="AlphaFoldDB" id="A0A563UJ84"/>
<comment type="caution">
    <text evidence="1">The sequence shown here is derived from an EMBL/GenBank/DDBJ whole genome shotgun (WGS) entry which is preliminary data.</text>
</comment>
<dbReference type="OrthoDB" id="676889at2"/>
<keyword evidence="2" id="KW-1185">Reference proteome</keyword>
<sequence length="135" mass="15762">MYFNDFVQPPNVTYALRGKGAMEKQPNDSTAVYFDCELCQDDYYLLYAFFLRLKYGCGEYNNERQHLIAIYRDINSIMQQLAQGGTFFGHQYARAVGYAEYSTYLLSEDNLMDTIIKNTIYLTKRGFMSIRLSNI</sequence>
<evidence type="ECO:0000313" key="2">
    <source>
        <dbReference type="Proteomes" id="UP000320042"/>
    </source>
</evidence>
<dbReference type="Proteomes" id="UP000320042">
    <property type="component" value="Unassembled WGS sequence"/>
</dbReference>
<evidence type="ECO:0000313" key="1">
    <source>
        <dbReference type="EMBL" id="TWR31415.1"/>
    </source>
</evidence>
<dbReference type="RefSeq" id="WP_146380312.1">
    <property type="nucleotide sequence ID" value="NZ_VOEJ01000001.1"/>
</dbReference>